<keyword evidence="4" id="KW-0238">DNA-binding</keyword>
<dbReference type="InterPro" id="IPR001138">
    <property type="entry name" value="Zn2Cys6_DnaBD"/>
</dbReference>
<keyword evidence="2" id="KW-0862">Zinc</keyword>
<dbReference type="PANTHER" id="PTHR31944">
    <property type="entry name" value="HEME-RESPONSIVE ZINC FINGER TRANSCRIPTION FACTOR HAP1"/>
    <property type="match status" value="1"/>
</dbReference>
<evidence type="ECO:0000256" key="7">
    <source>
        <dbReference type="SAM" id="Coils"/>
    </source>
</evidence>
<dbReference type="PROSITE" id="PS00463">
    <property type="entry name" value="ZN2_CY6_FUNGAL_1"/>
    <property type="match status" value="1"/>
</dbReference>
<name>A0A9P9IIE0_9PLEO</name>
<dbReference type="SMART" id="SM00066">
    <property type="entry name" value="GAL4"/>
    <property type="match status" value="1"/>
</dbReference>
<feature type="coiled-coil region" evidence="7">
    <location>
        <begin position="111"/>
        <end position="138"/>
    </location>
</feature>
<dbReference type="GO" id="GO:0001228">
    <property type="term" value="F:DNA-binding transcription activator activity, RNA polymerase II-specific"/>
    <property type="evidence" value="ECO:0007669"/>
    <property type="project" value="TreeGrafter"/>
</dbReference>
<dbReference type="CDD" id="cd12148">
    <property type="entry name" value="fungal_TF_MHR"/>
    <property type="match status" value="1"/>
</dbReference>
<dbReference type="OrthoDB" id="4236860at2759"/>
<dbReference type="InterPro" id="IPR051430">
    <property type="entry name" value="Fungal_TF_Env_Response"/>
</dbReference>
<dbReference type="InterPro" id="IPR007219">
    <property type="entry name" value="XnlR_reg_dom"/>
</dbReference>
<dbReference type="InterPro" id="IPR036864">
    <property type="entry name" value="Zn2-C6_fun-type_DNA-bd_sf"/>
</dbReference>
<keyword evidence="1" id="KW-0479">Metal-binding</keyword>
<dbReference type="Proteomes" id="UP000700596">
    <property type="component" value="Unassembled WGS sequence"/>
</dbReference>
<feature type="compositionally biased region" description="Basic and acidic residues" evidence="8">
    <location>
        <begin position="1"/>
        <end position="23"/>
    </location>
</feature>
<proteinExistence type="predicted"/>
<dbReference type="EMBL" id="JAGMWT010000010">
    <property type="protein sequence ID" value="KAH7121292.1"/>
    <property type="molecule type" value="Genomic_DNA"/>
</dbReference>
<feature type="region of interest" description="Disordered" evidence="8">
    <location>
        <begin position="1"/>
        <end position="25"/>
    </location>
</feature>
<keyword evidence="5" id="KW-0804">Transcription</keyword>
<dbReference type="Gene3D" id="4.10.240.10">
    <property type="entry name" value="Zn(2)-C6 fungal-type DNA-binding domain"/>
    <property type="match status" value="1"/>
</dbReference>
<dbReference type="SUPFAM" id="SSF57701">
    <property type="entry name" value="Zn2/Cys6 DNA-binding domain"/>
    <property type="match status" value="1"/>
</dbReference>
<protein>
    <submittedName>
        <fullName evidence="10">Fungal-specific transcription factor domain-containing protein</fullName>
    </submittedName>
</protein>
<evidence type="ECO:0000256" key="4">
    <source>
        <dbReference type="ARBA" id="ARBA00023125"/>
    </source>
</evidence>
<dbReference type="GO" id="GO:0008270">
    <property type="term" value="F:zinc ion binding"/>
    <property type="evidence" value="ECO:0007669"/>
    <property type="project" value="InterPro"/>
</dbReference>
<evidence type="ECO:0000256" key="2">
    <source>
        <dbReference type="ARBA" id="ARBA00022833"/>
    </source>
</evidence>
<evidence type="ECO:0000256" key="1">
    <source>
        <dbReference type="ARBA" id="ARBA00022723"/>
    </source>
</evidence>
<dbReference type="PANTHER" id="PTHR31944:SF130">
    <property type="entry name" value="ZN(II)2CYS6 TRANSCRIPTION FACTO (EUROFUNG)"/>
    <property type="match status" value="1"/>
</dbReference>
<evidence type="ECO:0000259" key="9">
    <source>
        <dbReference type="PROSITE" id="PS50048"/>
    </source>
</evidence>
<dbReference type="CDD" id="cd00067">
    <property type="entry name" value="GAL4"/>
    <property type="match status" value="1"/>
</dbReference>
<evidence type="ECO:0000256" key="3">
    <source>
        <dbReference type="ARBA" id="ARBA00023015"/>
    </source>
</evidence>
<feature type="domain" description="Zn(2)-C6 fungal-type" evidence="9">
    <location>
        <begin position="32"/>
        <end position="64"/>
    </location>
</feature>
<evidence type="ECO:0000256" key="6">
    <source>
        <dbReference type="ARBA" id="ARBA00023242"/>
    </source>
</evidence>
<evidence type="ECO:0000313" key="10">
    <source>
        <dbReference type="EMBL" id="KAH7121292.1"/>
    </source>
</evidence>
<dbReference type="Pfam" id="PF04082">
    <property type="entry name" value="Fungal_trans"/>
    <property type="match status" value="1"/>
</dbReference>
<keyword evidence="7" id="KW-0175">Coiled coil</keyword>
<dbReference type="Pfam" id="PF00172">
    <property type="entry name" value="Zn_clus"/>
    <property type="match status" value="1"/>
</dbReference>
<gene>
    <name evidence="10" type="ORF">B0J11DRAFT_533931</name>
</gene>
<comment type="caution">
    <text evidence="10">The sequence shown here is derived from an EMBL/GenBank/DDBJ whole genome shotgun (WGS) entry which is preliminary data.</text>
</comment>
<dbReference type="GO" id="GO:0005634">
    <property type="term" value="C:nucleus"/>
    <property type="evidence" value="ECO:0007669"/>
    <property type="project" value="TreeGrafter"/>
</dbReference>
<sequence length="854" mass="95024">MSIRSDSREASPDGGHDSSPEKRPSKKRKVLSCYACRNRKMKCDRVYPVCGRCQKTGRPDQCTYDPRLLDEFQGTGDAGHVNGSVAGANTSGFAQFDHRNNDFASANSAPSESVEWKLRVQERRLDALEKRLREKQDDELSTSLYPAMHRIRPDAVDHDLVSTEQMMFRGKGFKTHFYGSTSPFALITQFRELQSFTREALVGDNSMGRIKTDFKTFRERRKNLVKEKGQRVQGTNAEIFSALPEKAVVDAAVNIYFQTFETTYRILHEPSFWNEYHVFWENRNSEETPTSFATILVLIVASTKCLTMDRETLFVGDSSVDREIAAELIDISDAWLLRHSRKKLTLAFFQMQCLSLLAKRVNSIRVKQDWVNSGDVIRLAIASGLHRNPSLLGWGKITAFEMEMRRRLWATIMELELQSSVDLGHQSSLCGFFYDSQTPANLPDDAISTELEQLPAERPFDHFTSSSYLLLNNPTTKFEYSDVLHYDKEITASLGSLPAWDDSRSALAAASLDLQLRQFLLLIHQPYAVRASKDARFAYSFSACISAANSILTTHDNLLSKNILVLNHTRSDPIRAGIVLAQAVYHNSHFPTSPTDPKLSHRAPSPLPCTEPIPNTKATNPHKTITPGPPLRIPHLPPHNLFAETLITTAVELLERARAIFELKVTRLGTGYMEYWLISAAMGIMPMTTKLQGHSNSSIVYIPSSADDIASRSRKAMERLTSLCFRVLAMQKDPSSEFLISLRGTMSTSSPSDARSTGGSIVGNTPHGSTSVGDFNHGHGHLQPYIPGAEALARALEDGSKGSGIGDVVFRGGPGGQVIGGDGDAPWDSLQDMQVDLSGWNFPDFWAFDIGGDF</sequence>
<dbReference type="PROSITE" id="PS50048">
    <property type="entry name" value="ZN2_CY6_FUNGAL_2"/>
    <property type="match status" value="1"/>
</dbReference>
<dbReference type="GO" id="GO:0006351">
    <property type="term" value="P:DNA-templated transcription"/>
    <property type="evidence" value="ECO:0007669"/>
    <property type="project" value="InterPro"/>
</dbReference>
<reference evidence="10" key="1">
    <citation type="journal article" date="2021" name="Nat. Commun.">
        <title>Genetic determinants of endophytism in the Arabidopsis root mycobiome.</title>
        <authorList>
            <person name="Mesny F."/>
            <person name="Miyauchi S."/>
            <person name="Thiergart T."/>
            <person name="Pickel B."/>
            <person name="Atanasova L."/>
            <person name="Karlsson M."/>
            <person name="Huettel B."/>
            <person name="Barry K.W."/>
            <person name="Haridas S."/>
            <person name="Chen C."/>
            <person name="Bauer D."/>
            <person name="Andreopoulos W."/>
            <person name="Pangilinan J."/>
            <person name="LaButti K."/>
            <person name="Riley R."/>
            <person name="Lipzen A."/>
            <person name="Clum A."/>
            <person name="Drula E."/>
            <person name="Henrissat B."/>
            <person name="Kohler A."/>
            <person name="Grigoriev I.V."/>
            <person name="Martin F.M."/>
            <person name="Hacquard S."/>
        </authorList>
    </citation>
    <scope>NUCLEOTIDE SEQUENCE</scope>
    <source>
        <strain evidence="10">MPI-CAGE-CH-0243</strain>
    </source>
</reference>
<keyword evidence="6" id="KW-0539">Nucleus</keyword>
<evidence type="ECO:0000256" key="5">
    <source>
        <dbReference type="ARBA" id="ARBA00023163"/>
    </source>
</evidence>
<dbReference type="AlphaFoldDB" id="A0A9P9IIE0"/>
<accession>A0A9P9IIE0</accession>
<dbReference type="GO" id="GO:0000978">
    <property type="term" value="F:RNA polymerase II cis-regulatory region sequence-specific DNA binding"/>
    <property type="evidence" value="ECO:0007669"/>
    <property type="project" value="TreeGrafter"/>
</dbReference>
<organism evidence="10 11">
    <name type="scientific">Dendryphion nanum</name>
    <dbReference type="NCBI Taxonomy" id="256645"/>
    <lineage>
        <taxon>Eukaryota</taxon>
        <taxon>Fungi</taxon>
        <taxon>Dikarya</taxon>
        <taxon>Ascomycota</taxon>
        <taxon>Pezizomycotina</taxon>
        <taxon>Dothideomycetes</taxon>
        <taxon>Pleosporomycetidae</taxon>
        <taxon>Pleosporales</taxon>
        <taxon>Torulaceae</taxon>
        <taxon>Dendryphion</taxon>
    </lineage>
</organism>
<evidence type="ECO:0000256" key="8">
    <source>
        <dbReference type="SAM" id="MobiDB-lite"/>
    </source>
</evidence>
<keyword evidence="3" id="KW-0805">Transcription regulation</keyword>
<evidence type="ECO:0000313" key="11">
    <source>
        <dbReference type="Proteomes" id="UP000700596"/>
    </source>
</evidence>
<keyword evidence="11" id="KW-1185">Reference proteome</keyword>